<dbReference type="FunFam" id="1.10.418.50:FF:000001">
    <property type="entry name" value="TRAF3-interacting protein 1 isoform X1"/>
    <property type="match status" value="1"/>
</dbReference>
<evidence type="ECO:0000256" key="7">
    <source>
        <dbReference type="ARBA" id="ARBA00023273"/>
    </source>
</evidence>
<feature type="compositionally biased region" description="Basic and acidic residues" evidence="11">
    <location>
        <begin position="146"/>
        <end position="335"/>
    </location>
</feature>
<evidence type="ECO:0000313" key="15">
    <source>
        <dbReference type="Proteomes" id="UP000824219"/>
    </source>
</evidence>
<keyword evidence="5 10" id="KW-0175">Coiled coil</keyword>
<dbReference type="Proteomes" id="UP000824219">
    <property type="component" value="Linkage Group LG06"/>
</dbReference>
<evidence type="ECO:0000259" key="12">
    <source>
        <dbReference type="Pfam" id="PF10243"/>
    </source>
</evidence>
<dbReference type="InterPro" id="IPR018799">
    <property type="entry name" value="TRAF3IP1"/>
</dbReference>
<evidence type="ECO:0000256" key="4">
    <source>
        <dbReference type="ARBA" id="ARBA00022794"/>
    </source>
</evidence>
<evidence type="ECO:0000256" key="8">
    <source>
        <dbReference type="ARBA" id="ARBA00043971"/>
    </source>
</evidence>
<keyword evidence="3" id="KW-0963">Cytoplasm</keyword>
<proteinExistence type="inferred from homology"/>
<comment type="subcellular location">
    <subcellularLocation>
        <location evidence="2">Cytoplasm</location>
        <location evidence="2">Cytoskeleton</location>
        <location evidence="2">Cilium axoneme</location>
    </subcellularLocation>
    <subcellularLocation>
        <location evidence="1">Cytoplasm</location>
        <location evidence="1">Cytoskeleton</location>
        <location evidence="1">Cilium basal body</location>
    </subcellularLocation>
</comment>
<sequence>MNGSVAKKTQETLGKVIKKPPLTEKLLSKPPFRYLHDIVSEVIRTTGFMKGLYGEAEMKSDNVKDKESKIAFLQKAIDVVMLVSGEPVAAKPARIVAGHEPEKTNELLQTIAKCCLNKLSSDEAVRHVLAGDKVDLKGKASTSRSQGKENREEKIKETTANTEQKDPDQPKDQESRRRSEKEPRHRDGERTEKARERDRTKDRDRDKDKSRDRDKEKVREGDRGKEKDRDRDNEKDRDRDRDQEKEKTRDRDRDRIKDREREKNRERDSHKDRERVRDKDRERERDRRRDRERGLQRESEEKKKEKTEKKTRAAEEVNKQKPPPEELNRNHKVESGEPDSPARIPRPSSAKGQRRRPKSGAPDDSDSDGGDNATVDKPSLLENGDASDALAQHTSYSRRIARPSSARPAPPRVRRQESYTDTGPADRLGSAKPPSAVIVDSKKLSEDEDDEDGQFVVEEADPLPTDMPEIEMGPSIELQGDEKHGGLVKKILETKKDYESSSALKSKDQDRTPVLEAARKKERELVVREIERLRTSVQSVCRSALPLGKIMDYLQEDMDSMTNELQNWRRENREHAEALLQEQRITDSAVKPLKAELAELEQLIMEQQDKICAIKSNILQNEEKIRKMVSSINVTQT</sequence>
<dbReference type="PANTHER" id="PTHR31363:SF0">
    <property type="entry name" value="TRAF3-INTERACTING PROTEIN 1"/>
    <property type="match status" value="1"/>
</dbReference>
<dbReference type="GO" id="GO:0005930">
    <property type="term" value="C:axoneme"/>
    <property type="evidence" value="ECO:0007669"/>
    <property type="project" value="UniProtKB-SubCell"/>
</dbReference>
<evidence type="ECO:0000256" key="2">
    <source>
        <dbReference type="ARBA" id="ARBA00004430"/>
    </source>
</evidence>
<keyword evidence="7" id="KW-0966">Cell projection</keyword>
<dbReference type="Gene3D" id="1.10.418.50">
    <property type="entry name" value="Microtubule-binding protein MIP-T3"/>
    <property type="match status" value="1"/>
</dbReference>
<dbReference type="GO" id="GO:0060271">
    <property type="term" value="P:cilium assembly"/>
    <property type="evidence" value="ECO:0007669"/>
    <property type="project" value="TreeGrafter"/>
</dbReference>
<dbReference type="GO" id="GO:0008017">
    <property type="term" value="F:microtubule binding"/>
    <property type="evidence" value="ECO:0007669"/>
    <property type="project" value="InterPro"/>
</dbReference>
<evidence type="ECO:0000259" key="13">
    <source>
        <dbReference type="Pfam" id="PF17749"/>
    </source>
</evidence>
<feature type="domain" description="TRAF3-interacting protein 1 N-terminal" evidence="12">
    <location>
        <begin position="6"/>
        <end position="116"/>
    </location>
</feature>
<protein>
    <recommendedName>
        <fullName evidence="9">TRAF3-interacting protein 1</fullName>
    </recommendedName>
</protein>
<evidence type="ECO:0000256" key="6">
    <source>
        <dbReference type="ARBA" id="ARBA00023212"/>
    </source>
</evidence>
<feature type="compositionally biased region" description="Acidic residues" evidence="11">
    <location>
        <begin position="446"/>
        <end position="455"/>
    </location>
</feature>
<organism evidence="14 15">
    <name type="scientific">Hemibagrus wyckioides</name>
    <dbReference type="NCBI Taxonomy" id="337641"/>
    <lineage>
        <taxon>Eukaryota</taxon>
        <taxon>Metazoa</taxon>
        <taxon>Chordata</taxon>
        <taxon>Craniata</taxon>
        <taxon>Vertebrata</taxon>
        <taxon>Euteleostomi</taxon>
        <taxon>Actinopterygii</taxon>
        <taxon>Neopterygii</taxon>
        <taxon>Teleostei</taxon>
        <taxon>Ostariophysi</taxon>
        <taxon>Siluriformes</taxon>
        <taxon>Bagridae</taxon>
        <taxon>Hemibagrus</taxon>
    </lineage>
</organism>
<dbReference type="GO" id="GO:0048731">
    <property type="term" value="P:system development"/>
    <property type="evidence" value="ECO:0007669"/>
    <property type="project" value="UniProtKB-ARBA"/>
</dbReference>
<dbReference type="Pfam" id="PF17749">
    <property type="entry name" value="MIP-T3_C"/>
    <property type="match status" value="1"/>
</dbReference>
<keyword evidence="6" id="KW-0206">Cytoskeleton</keyword>
<dbReference type="GO" id="GO:0030992">
    <property type="term" value="C:intraciliary transport particle B"/>
    <property type="evidence" value="ECO:0007669"/>
    <property type="project" value="TreeGrafter"/>
</dbReference>
<accession>A0A9D3ST47</accession>
<dbReference type="GO" id="GO:0048513">
    <property type="term" value="P:animal organ development"/>
    <property type="evidence" value="ECO:0007669"/>
    <property type="project" value="UniProtKB-ARBA"/>
</dbReference>
<evidence type="ECO:0000256" key="5">
    <source>
        <dbReference type="ARBA" id="ARBA00023054"/>
    </source>
</evidence>
<dbReference type="EMBL" id="JAHKSW010000006">
    <property type="protein sequence ID" value="KAG7330949.1"/>
    <property type="molecule type" value="Genomic_DNA"/>
</dbReference>
<dbReference type="InterPro" id="IPR040468">
    <property type="entry name" value="TRAF3IP1_N"/>
</dbReference>
<keyword evidence="15" id="KW-1185">Reference proteome</keyword>
<evidence type="ECO:0000256" key="11">
    <source>
        <dbReference type="SAM" id="MobiDB-lite"/>
    </source>
</evidence>
<evidence type="ECO:0000256" key="3">
    <source>
        <dbReference type="ARBA" id="ARBA00022490"/>
    </source>
</evidence>
<feature type="region of interest" description="Disordered" evidence="11">
    <location>
        <begin position="137"/>
        <end position="455"/>
    </location>
</feature>
<dbReference type="PANTHER" id="PTHR31363">
    <property type="entry name" value="TRAF3-INTERACTING PROTEIN 1"/>
    <property type="match status" value="1"/>
</dbReference>
<evidence type="ECO:0000256" key="1">
    <source>
        <dbReference type="ARBA" id="ARBA00004120"/>
    </source>
</evidence>
<dbReference type="OrthoDB" id="10258914at2759"/>
<feature type="coiled-coil region" evidence="10">
    <location>
        <begin position="551"/>
        <end position="610"/>
    </location>
</feature>
<dbReference type="Pfam" id="PF10243">
    <property type="entry name" value="MIP-T3"/>
    <property type="match status" value="1"/>
</dbReference>
<dbReference type="InterPro" id="IPR041476">
    <property type="entry name" value="TRAF3IP1_C"/>
</dbReference>
<gene>
    <name evidence="14" type="ORF">KOW79_004918</name>
</gene>
<evidence type="ECO:0000313" key="14">
    <source>
        <dbReference type="EMBL" id="KAG7330949.1"/>
    </source>
</evidence>
<dbReference type="InterPro" id="IPR042576">
    <property type="entry name" value="TRAF3IP1_N_sf"/>
</dbReference>
<keyword evidence="4" id="KW-0970">Cilium biogenesis/degradation</keyword>
<feature type="domain" description="TRAF3-interacting protein 1 C-terminal" evidence="13">
    <location>
        <begin position="480"/>
        <end position="632"/>
    </location>
</feature>
<reference evidence="14 15" key="1">
    <citation type="submission" date="2021-06" db="EMBL/GenBank/DDBJ databases">
        <title>Chromosome-level genome assembly of the red-tail catfish (Hemibagrus wyckioides).</title>
        <authorList>
            <person name="Shao F."/>
        </authorList>
    </citation>
    <scope>NUCLEOTIDE SEQUENCE [LARGE SCALE GENOMIC DNA]</scope>
    <source>
        <strain evidence="14">EC202008001</strain>
        <tissue evidence="14">Blood</tissue>
    </source>
</reference>
<name>A0A9D3ST47_9TELE</name>
<dbReference type="GO" id="GO:0070507">
    <property type="term" value="P:regulation of microtubule cytoskeleton organization"/>
    <property type="evidence" value="ECO:0007669"/>
    <property type="project" value="TreeGrafter"/>
</dbReference>
<evidence type="ECO:0000256" key="9">
    <source>
        <dbReference type="ARBA" id="ARBA00070492"/>
    </source>
</evidence>
<dbReference type="GO" id="GO:0036064">
    <property type="term" value="C:ciliary basal body"/>
    <property type="evidence" value="ECO:0007669"/>
    <property type="project" value="TreeGrafter"/>
</dbReference>
<evidence type="ECO:0000256" key="10">
    <source>
        <dbReference type="SAM" id="Coils"/>
    </source>
</evidence>
<comment type="similarity">
    <text evidence="8">Belongs to the TRAF3IP1 family.</text>
</comment>
<comment type="caution">
    <text evidence="14">The sequence shown here is derived from an EMBL/GenBank/DDBJ whole genome shotgun (WGS) entry which is preliminary data.</text>
</comment>
<dbReference type="GO" id="GO:0042073">
    <property type="term" value="P:intraciliary transport"/>
    <property type="evidence" value="ECO:0007669"/>
    <property type="project" value="TreeGrafter"/>
</dbReference>
<dbReference type="AlphaFoldDB" id="A0A9D3ST47"/>